<feature type="domain" description="Glycosyltransferase 2-like" evidence="1">
    <location>
        <begin position="8"/>
        <end position="139"/>
    </location>
</feature>
<comment type="caution">
    <text evidence="2">The sequence shown here is derived from an EMBL/GenBank/DDBJ whole genome shotgun (WGS) entry which is preliminary data.</text>
</comment>
<gene>
    <name evidence="2" type="ORF">C3K47_14180</name>
</gene>
<keyword evidence="3" id="KW-1185">Reference proteome</keyword>
<evidence type="ECO:0000259" key="1">
    <source>
        <dbReference type="Pfam" id="PF00535"/>
    </source>
</evidence>
<organism evidence="2 3">
    <name type="scientific">Solitalea longa</name>
    <dbReference type="NCBI Taxonomy" id="2079460"/>
    <lineage>
        <taxon>Bacteria</taxon>
        <taxon>Pseudomonadati</taxon>
        <taxon>Bacteroidota</taxon>
        <taxon>Sphingobacteriia</taxon>
        <taxon>Sphingobacteriales</taxon>
        <taxon>Sphingobacteriaceae</taxon>
        <taxon>Solitalea</taxon>
    </lineage>
</organism>
<sequence>MIERPKVTILVPVYNSAAYVGQAIKSILDQTFSNFELLIIDDGSTDNSLEIINSFQDIRIRLLSNGLNKGLTYTRNKGISEAFGEYLAFLDSDDVCDLNRISIQCDFLDNNKAFAGCGGHAIIIDENGQATGKILTCTNATEIKSKLFFQNTFVNSTMMIRTVIAKEFRFSSSFELAEDYDLWARISEKHTLTNLDKFLISYRIHNNNISIGSDSKSERLKVFVKIILKHRREKLNFDSTQINDDIHTALSSNSFSEYSLNDYHTFLVKAHQLNSKAGLYNTVHFNKMVLDYWFKVLMKSKQKNILSSFIYSELFEFKHCSLKQLRRLIKKSIKNTFQA</sequence>
<accession>A0A2S4ZYY4</accession>
<dbReference type="InterPro" id="IPR029044">
    <property type="entry name" value="Nucleotide-diphossugar_trans"/>
</dbReference>
<dbReference type="PANTHER" id="PTHR22916:SF3">
    <property type="entry name" value="UDP-GLCNAC:BETAGAL BETA-1,3-N-ACETYLGLUCOSAMINYLTRANSFERASE-LIKE PROTEIN 1"/>
    <property type="match status" value="1"/>
</dbReference>
<dbReference type="Pfam" id="PF00535">
    <property type="entry name" value="Glycos_transf_2"/>
    <property type="match status" value="1"/>
</dbReference>
<protein>
    <recommendedName>
        <fullName evidence="1">Glycosyltransferase 2-like domain-containing protein</fullName>
    </recommendedName>
</protein>
<dbReference type="SUPFAM" id="SSF53448">
    <property type="entry name" value="Nucleotide-diphospho-sugar transferases"/>
    <property type="match status" value="1"/>
</dbReference>
<proteinExistence type="predicted"/>
<dbReference type="AlphaFoldDB" id="A0A2S4ZYY4"/>
<evidence type="ECO:0000313" key="2">
    <source>
        <dbReference type="EMBL" id="POY35540.1"/>
    </source>
</evidence>
<reference evidence="2 3" key="1">
    <citation type="submission" date="2018-01" db="EMBL/GenBank/DDBJ databases">
        <authorList>
            <person name="Gaut B.S."/>
            <person name="Morton B.R."/>
            <person name="Clegg M.T."/>
            <person name="Duvall M.R."/>
        </authorList>
    </citation>
    <scope>NUCLEOTIDE SEQUENCE [LARGE SCALE GENOMIC DNA]</scope>
    <source>
        <strain evidence="2 3">HR-AV</strain>
    </source>
</reference>
<dbReference type="RefSeq" id="WP_103789814.1">
    <property type="nucleotide sequence ID" value="NZ_PQVF01000010.1"/>
</dbReference>
<dbReference type="Proteomes" id="UP000236893">
    <property type="component" value="Unassembled WGS sequence"/>
</dbReference>
<dbReference type="GO" id="GO:0016758">
    <property type="term" value="F:hexosyltransferase activity"/>
    <property type="evidence" value="ECO:0007669"/>
    <property type="project" value="UniProtKB-ARBA"/>
</dbReference>
<dbReference type="EMBL" id="PQVF01000010">
    <property type="protein sequence ID" value="POY35540.1"/>
    <property type="molecule type" value="Genomic_DNA"/>
</dbReference>
<dbReference type="PANTHER" id="PTHR22916">
    <property type="entry name" value="GLYCOSYLTRANSFERASE"/>
    <property type="match status" value="1"/>
</dbReference>
<name>A0A2S4ZYY4_9SPHI</name>
<dbReference type="InterPro" id="IPR001173">
    <property type="entry name" value="Glyco_trans_2-like"/>
</dbReference>
<dbReference type="OrthoDB" id="9815829at2"/>
<evidence type="ECO:0000313" key="3">
    <source>
        <dbReference type="Proteomes" id="UP000236893"/>
    </source>
</evidence>
<dbReference type="Gene3D" id="3.90.550.10">
    <property type="entry name" value="Spore Coat Polysaccharide Biosynthesis Protein SpsA, Chain A"/>
    <property type="match status" value="1"/>
</dbReference>